<protein>
    <submittedName>
        <fullName evidence="2">Uncharacterized protein</fullName>
    </submittedName>
</protein>
<sequence length="527" mass="58816">MSPHSVAAIGDDEFDEFLTFLETPTTKNVRKTTRDVDVPALPFRTKQLSTKGDGDFDKFLSFLENPTPTKETEVSEDSIDDFLAHLKTSAGEGSVVSKETEVSGKSEDSIDDFLAYLNGGDVPPPRPAEATPARRGKREKSKPPKPSSLDKNLALPIDYFVVEGQKEVEARNKALRELSESVRPIAVTYFTKLAEDNASKHAALMRELSEESMPAATKYFNKLASEGKMSAGAKGGEVELMPAAIAYFTLAQREVASAKRAEIAELRANPPPMPPGQEYFTMKDREMKARKAAEIQDMIDNPPPAPVAQEYFTRIAEERKLQLMREAEEPREAAIEYFTNKAKEEKSKRDLMLRELRENPAPASVATQHFNERAARMEEARKRRPVQVGSYVSPEPVPMDYFVKLYKEEKEAKALEARMLIESNMPLATAHFTDLGKKKSQRTRSLDIESMPVATAYFAKLDAEKKASSVKEAQETEYLPMAIQVFTQAAREEKLKKMASVSDGLEPIPVAMLHFTPGLSERIQVAE</sequence>
<reference evidence="2 3" key="1">
    <citation type="submission" date="2024-10" db="EMBL/GenBank/DDBJ databases">
        <title>Updated reference genomes for cyclostephanoid diatoms.</title>
        <authorList>
            <person name="Roberts W.R."/>
            <person name="Alverson A.J."/>
        </authorList>
    </citation>
    <scope>NUCLEOTIDE SEQUENCE [LARGE SCALE GENOMIC DNA]</scope>
    <source>
        <strain evidence="2 3">AJA276-08</strain>
    </source>
</reference>
<comment type="caution">
    <text evidence="2">The sequence shown here is derived from an EMBL/GenBank/DDBJ whole genome shotgun (WGS) entry which is preliminary data.</text>
</comment>
<organism evidence="2 3">
    <name type="scientific">Stephanodiscus triporus</name>
    <dbReference type="NCBI Taxonomy" id="2934178"/>
    <lineage>
        <taxon>Eukaryota</taxon>
        <taxon>Sar</taxon>
        <taxon>Stramenopiles</taxon>
        <taxon>Ochrophyta</taxon>
        <taxon>Bacillariophyta</taxon>
        <taxon>Coscinodiscophyceae</taxon>
        <taxon>Thalassiosirophycidae</taxon>
        <taxon>Stephanodiscales</taxon>
        <taxon>Stephanodiscaceae</taxon>
        <taxon>Stephanodiscus</taxon>
    </lineage>
</organism>
<dbReference type="AlphaFoldDB" id="A0ABD3PAN1"/>
<dbReference type="EMBL" id="JALLAZ020000900">
    <property type="protein sequence ID" value="KAL3785153.1"/>
    <property type="molecule type" value="Genomic_DNA"/>
</dbReference>
<evidence type="ECO:0000313" key="2">
    <source>
        <dbReference type="EMBL" id="KAL3785153.1"/>
    </source>
</evidence>
<name>A0ABD3PAN1_9STRA</name>
<accession>A0ABD3PAN1</accession>
<feature type="region of interest" description="Disordered" evidence="1">
    <location>
        <begin position="117"/>
        <end position="151"/>
    </location>
</feature>
<evidence type="ECO:0000313" key="3">
    <source>
        <dbReference type="Proteomes" id="UP001530315"/>
    </source>
</evidence>
<dbReference type="Proteomes" id="UP001530315">
    <property type="component" value="Unassembled WGS sequence"/>
</dbReference>
<gene>
    <name evidence="2" type="ORF">ACHAW5_000185</name>
</gene>
<proteinExistence type="predicted"/>
<evidence type="ECO:0000256" key="1">
    <source>
        <dbReference type="SAM" id="MobiDB-lite"/>
    </source>
</evidence>
<keyword evidence="3" id="KW-1185">Reference proteome</keyword>